<dbReference type="VEuPathDB" id="TriTrypDB:TCSYLVIO_010000"/>
<dbReference type="VEuPathDB" id="TriTrypDB:TcCL_NonESM13440"/>
<name>A0A2V2VNQ8_TRYCR</name>
<dbReference type="PANTHER" id="PTHR28457">
    <property type="entry name" value="COILED-COIL DOMAIN-CONTAINING PROTEIN 189"/>
    <property type="match status" value="1"/>
</dbReference>
<gene>
    <name evidence="1" type="ORF">C4B63_13g250</name>
</gene>
<organism evidence="1 2">
    <name type="scientific">Trypanosoma cruzi</name>
    <dbReference type="NCBI Taxonomy" id="5693"/>
    <lineage>
        <taxon>Eukaryota</taxon>
        <taxon>Discoba</taxon>
        <taxon>Euglenozoa</taxon>
        <taxon>Kinetoplastea</taxon>
        <taxon>Metakinetoplastina</taxon>
        <taxon>Trypanosomatida</taxon>
        <taxon>Trypanosomatidae</taxon>
        <taxon>Trypanosoma</taxon>
        <taxon>Schizotrypanum</taxon>
    </lineage>
</organism>
<dbReference type="VEuPathDB" id="TriTrypDB:TcBrA4_0004230"/>
<dbReference type="EMBL" id="PRFA01000013">
    <property type="protein sequence ID" value="PWU98077.1"/>
    <property type="molecule type" value="Genomic_DNA"/>
</dbReference>
<proteinExistence type="predicted"/>
<dbReference type="VEuPathDB" id="TriTrypDB:ECC02_003902"/>
<sequence>MAHSLTWKLLGPEQTHECLTAPDVPSIRSVLKKIDEACDGKLIGAAKYNEGKVMIVLDMLAHLILFCKSRSMSPEKVSTLVGIVIKIHEESMSGGYTRAKSYHLMRDLMIKHSVPRPPFSCGVFTVRDAQEIDEYMLQSYYRHYKMYFYAFVPRQVMNFRCLDVTHIHQIPPVGLPSLSAAVVESEWRTKVEEQRREAEEQAMQEGEIASDAYEEERMRNRLLADPHYSDGIREQLECIKKEVSSKAVGRLDEIEMRLQEIEKKVAESLAWSDSKQGRRKK</sequence>
<dbReference type="VEuPathDB" id="TriTrypDB:BCY84_16203"/>
<dbReference type="VEuPathDB" id="TriTrypDB:TcCLB.504097.20"/>
<dbReference type="VEuPathDB" id="TriTrypDB:TcG_01278"/>
<evidence type="ECO:0008006" key="3">
    <source>
        <dbReference type="Google" id="ProtNLM"/>
    </source>
</evidence>
<dbReference type="Proteomes" id="UP000246121">
    <property type="component" value="Unassembled WGS sequence"/>
</dbReference>
<dbReference type="InterPro" id="IPR032727">
    <property type="entry name" value="CLAMP"/>
</dbReference>
<dbReference type="AlphaFoldDB" id="A0A2V2VNQ8"/>
<dbReference type="VEuPathDB" id="TriTrypDB:TcCLB.506679.200"/>
<dbReference type="VEuPathDB" id="TriTrypDB:C4B63_13g250"/>
<accession>A0A2V2VNQ8</accession>
<dbReference type="VEuPathDB" id="TriTrypDB:TcYC6_0079700"/>
<evidence type="ECO:0000313" key="2">
    <source>
        <dbReference type="Proteomes" id="UP000246121"/>
    </source>
</evidence>
<protein>
    <recommendedName>
        <fullName evidence="3">Flagellar associated protein</fullName>
    </recommendedName>
</protein>
<dbReference type="Pfam" id="PF14769">
    <property type="entry name" value="CLAMP"/>
    <property type="match status" value="1"/>
</dbReference>
<dbReference type="VEuPathDB" id="TriTrypDB:TCDM_01129"/>
<reference evidence="1 2" key="1">
    <citation type="journal article" date="2018" name="Microb. Genom.">
        <title>Expanding an expanded genome: long-read sequencing of Trypanosoma cruzi.</title>
        <authorList>
            <person name="Berna L."/>
            <person name="Rodriguez M."/>
            <person name="Chiribao M.L."/>
            <person name="Parodi-Talice A."/>
            <person name="Pita S."/>
            <person name="Rijo G."/>
            <person name="Alvarez-Valin F."/>
            <person name="Robello C."/>
        </authorList>
    </citation>
    <scope>NUCLEOTIDE SEQUENCE [LARGE SCALE GENOMIC DNA]</scope>
    <source>
        <strain evidence="1 2">Dm28c</strain>
    </source>
</reference>
<dbReference type="OrthoDB" id="425082at2759"/>
<evidence type="ECO:0000313" key="1">
    <source>
        <dbReference type="EMBL" id="PWU98077.1"/>
    </source>
</evidence>
<dbReference type="PANTHER" id="PTHR28457:SF1">
    <property type="entry name" value="CILIA- AND FLAGELLA-ASSOCIATED PROTEIN 119"/>
    <property type="match status" value="1"/>
</dbReference>
<dbReference type="VEuPathDB" id="TriTrypDB:C3747_7g447"/>
<comment type="caution">
    <text evidence="1">The sequence shown here is derived from an EMBL/GenBank/DDBJ whole genome shotgun (WGS) entry which is preliminary data.</text>
</comment>
<dbReference type="VEuPathDB" id="TriTrypDB:Tc_MARK_8553"/>